<evidence type="ECO:0000256" key="1">
    <source>
        <dbReference type="SAM" id="MobiDB-lite"/>
    </source>
</evidence>
<sequence length="396" mass="41408">MNITKVHSRRTTRAGLKGLAAAGVVALALTGCGDDKKDSSGGGGFPFGTKSADSGNDGGDSTAAGDGTGEDVQMSPLHGDWKESPGQSEQVQSKLSSQGFECTKREDGEADVRVCSKGFVIKAADQYDSDHVLVSNLRYVSDAKGTVLLAVMDSSDRQDDPTKKIMAEALLSPADAAVFLADGKNLTWGSVADFTGGDGTILRVKGWQQSTEYKATFKPLSMTKEKALPALQSAQLTCKFSSNDLSNTSKQGLSCSDPSFKPSDEDGSMAGGSAGAELSDDGEGITSIVIDGSHSKKPSENIRGVQTIMPKVKSALNDPGISAAVDWATKHLDGTPHSAYVGQWRVDIVVVPEGGIASWPYVKVGIGREQDDLGFKKPTYGSGSDYDTSPSSSPTY</sequence>
<dbReference type="AlphaFoldDB" id="A0A0K1JEY6"/>
<feature type="region of interest" description="Disordered" evidence="1">
    <location>
        <begin position="36"/>
        <end position="102"/>
    </location>
</feature>
<feature type="compositionally biased region" description="Low complexity" evidence="1">
    <location>
        <begin position="47"/>
        <end position="65"/>
    </location>
</feature>
<proteinExistence type="predicted"/>
<feature type="region of interest" description="Disordered" evidence="1">
    <location>
        <begin position="371"/>
        <end position="396"/>
    </location>
</feature>
<gene>
    <name evidence="2" type="ORF">VV02_03645</name>
</gene>
<dbReference type="EMBL" id="CP011112">
    <property type="protein sequence ID" value="AKU15165.1"/>
    <property type="molecule type" value="Genomic_DNA"/>
</dbReference>
<dbReference type="OrthoDB" id="5185400at2"/>
<protein>
    <submittedName>
        <fullName evidence="2">Uncharacterized protein</fullName>
    </submittedName>
</protein>
<feature type="compositionally biased region" description="Low complexity" evidence="1">
    <location>
        <begin position="380"/>
        <end position="396"/>
    </location>
</feature>
<dbReference type="RefSeq" id="WP_052589893.1">
    <property type="nucleotide sequence ID" value="NZ_CP011112.1"/>
</dbReference>
<dbReference type="Proteomes" id="UP000066480">
    <property type="component" value="Chromosome"/>
</dbReference>
<dbReference type="KEGG" id="lmoi:VV02_03645"/>
<accession>A0A0K1JEY6</accession>
<name>A0A0K1JEY6_9MICO</name>
<keyword evidence="3" id="KW-1185">Reference proteome</keyword>
<feature type="compositionally biased region" description="Polar residues" evidence="1">
    <location>
        <begin position="245"/>
        <end position="257"/>
    </location>
</feature>
<organism evidence="2 3">
    <name type="scientific">Luteipulveratus mongoliensis</name>
    <dbReference type="NCBI Taxonomy" id="571913"/>
    <lineage>
        <taxon>Bacteria</taxon>
        <taxon>Bacillati</taxon>
        <taxon>Actinomycetota</taxon>
        <taxon>Actinomycetes</taxon>
        <taxon>Micrococcales</taxon>
        <taxon>Dermacoccaceae</taxon>
        <taxon>Luteipulveratus</taxon>
    </lineage>
</organism>
<feature type="region of interest" description="Disordered" evidence="1">
    <location>
        <begin position="245"/>
        <end position="281"/>
    </location>
</feature>
<reference evidence="2 3" key="1">
    <citation type="submission" date="2015-03" db="EMBL/GenBank/DDBJ databases">
        <title>Luteipulveratus halotolerans sp. nov., a novel actinobacterium (Dermacoccaceae) from Sarawak, Malaysia.</title>
        <authorList>
            <person name="Juboi H."/>
            <person name="Basik A."/>
            <person name="Shamsul S.S."/>
            <person name="Arnold P."/>
            <person name="Schmitt E.K."/>
            <person name="Sanglier J.-J."/>
            <person name="Yeo T."/>
        </authorList>
    </citation>
    <scope>NUCLEOTIDE SEQUENCE [LARGE SCALE GENOMIC DNA]</scope>
    <source>
        <strain evidence="2 3">MN07-A0370</strain>
    </source>
</reference>
<evidence type="ECO:0000313" key="2">
    <source>
        <dbReference type="EMBL" id="AKU15165.1"/>
    </source>
</evidence>
<dbReference type="PROSITE" id="PS51257">
    <property type="entry name" value="PROKAR_LIPOPROTEIN"/>
    <property type="match status" value="1"/>
</dbReference>
<evidence type="ECO:0000313" key="3">
    <source>
        <dbReference type="Proteomes" id="UP000066480"/>
    </source>
</evidence>
<feature type="compositionally biased region" description="Polar residues" evidence="1">
    <location>
        <begin position="85"/>
        <end position="100"/>
    </location>
</feature>